<feature type="domain" description="Fibronectin type-III" evidence="4">
    <location>
        <begin position="13"/>
        <end position="110"/>
    </location>
</feature>
<dbReference type="Pfam" id="PF00041">
    <property type="entry name" value="fn3"/>
    <property type="match status" value="2"/>
</dbReference>
<dbReference type="SMART" id="SM00060">
    <property type="entry name" value="FN3"/>
    <property type="match status" value="2"/>
</dbReference>
<dbReference type="Proteomes" id="UP000198287">
    <property type="component" value="Unassembled WGS sequence"/>
</dbReference>
<dbReference type="PROSITE" id="PS50853">
    <property type="entry name" value="FN3"/>
    <property type="match status" value="2"/>
</dbReference>
<sequence>MEWQKENSRNGTVPNRDSPDDKERESTRVAMQPNIKIPLSDIVFSSSLFVVGEDGQWDEASGTVTENNRTSYQVTGLQPFIVYSFRVAAVNALGKSPPSKESYYIVTLREIPDGKPTITAAQNASSTSIRLAWRPPQRHTIHGEFIGYRLAFRPRDKGVDSIQEIYLRDPNIESYIIQKLMTFTQYLVSLQVFNPEGLGPPTTVAVITDEGGK</sequence>
<feature type="region of interest" description="Disordered" evidence="3">
    <location>
        <begin position="1"/>
        <end position="30"/>
    </location>
</feature>
<proteinExistence type="predicted"/>
<dbReference type="EMBL" id="LNIX01000006">
    <property type="protein sequence ID" value="OXA52432.1"/>
    <property type="molecule type" value="Genomic_DNA"/>
</dbReference>
<dbReference type="PANTHER" id="PTHR44170">
    <property type="entry name" value="PROTEIN SIDEKICK"/>
    <property type="match status" value="1"/>
</dbReference>
<evidence type="ECO:0000259" key="4">
    <source>
        <dbReference type="PROSITE" id="PS50853"/>
    </source>
</evidence>
<evidence type="ECO:0000256" key="2">
    <source>
        <dbReference type="ARBA" id="ARBA00023157"/>
    </source>
</evidence>
<dbReference type="InterPro" id="IPR003961">
    <property type="entry name" value="FN3_dom"/>
</dbReference>
<evidence type="ECO:0000256" key="1">
    <source>
        <dbReference type="ARBA" id="ARBA00022737"/>
    </source>
</evidence>
<dbReference type="STRING" id="158441.A0A226E3X6"/>
<protein>
    <submittedName>
        <fullName evidence="5">Protein sidekick-2</fullName>
    </submittedName>
</protein>
<dbReference type="AlphaFoldDB" id="A0A226E3X6"/>
<dbReference type="OrthoDB" id="6022401at2759"/>
<reference evidence="5 6" key="1">
    <citation type="submission" date="2015-12" db="EMBL/GenBank/DDBJ databases">
        <title>The genome of Folsomia candida.</title>
        <authorList>
            <person name="Faddeeva A."/>
            <person name="Derks M.F."/>
            <person name="Anvar Y."/>
            <person name="Smit S."/>
            <person name="Van Straalen N."/>
            <person name="Roelofs D."/>
        </authorList>
    </citation>
    <scope>NUCLEOTIDE SEQUENCE [LARGE SCALE GENOMIC DNA]</scope>
    <source>
        <strain evidence="5 6">VU population</strain>
        <tissue evidence="5">Whole body</tissue>
    </source>
</reference>
<feature type="compositionally biased region" description="Basic and acidic residues" evidence="3">
    <location>
        <begin position="17"/>
        <end position="27"/>
    </location>
</feature>
<dbReference type="InterPro" id="IPR036116">
    <property type="entry name" value="FN3_sf"/>
</dbReference>
<dbReference type="GO" id="GO:0098609">
    <property type="term" value="P:cell-cell adhesion"/>
    <property type="evidence" value="ECO:0007669"/>
    <property type="project" value="TreeGrafter"/>
</dbReference>
<gene>
    <name evidence="5" type="ORF">Fcan01_12290</name>
</gene>
<evidence type="ECO:0000256" key="3">
    <source>
        <dbReference type="SAM" id="MobiDB-lite"/>
    </source>
</evidence>
<dbReference type="CDD" id="cd00063">
    <property type="entry name" value="FN3"/>
    <property type="match status" value="2"/>
</dbReference>
<dbReference type="SUPFAM" id="SSF49265">
    <property type="entry name" value="Fibronectin type III"/>
    <property type="match status" value="1"/>
</dbReference>
<feature type="domain" description="Fibronectin type-III" evidence="4">
    <location>
        <begin position="112"/>
        <end position="212"/>
    </location>
</feature>
<dbReference type="PANTHER" id="PTHR44170:SF54">
    <property type="entry name" value="FI24025P1"/>
    <property type="match status" value="1"/>
</dbReference>
<keyword evidence="1" id="KW-0677">Repeat</keyword>
<accession>A0A226E3X6</accession>
<keyword evidence="6" id="KW-1185">Reference proteome</keyword>
<comment type="caution">
    <text evidence="5">The sequence shown here is derived from an EMBL/GenBank/DDBJ whole genome shotgun (WGS) entry which is preliminary data.</text>
</comment>
<evidence type="ECO:0000313" key="6">
    <source>
        <dbReference type="Proteomes" id="UP000198287"/>
    </source>
</evidence>
<evidence type="ECO:0000313" key="5">
    <source>
        <dbReference type="EMBL" id="OXA52432.1"/>
    </source>
</evidence>
<name>A0A226E3X6_FOLCA</name>
<dbReference type="Gene3D" id="2.60.40.10">
    <property type="entry name" value="Immunoglobulins"/>
    <property type="match status" value="2"/>
</dbReference>
<dbReference type="InterPro" id="IPR013783">
    <property type="entry name" value="Ig-like_fold"/>
</dbReference>
<organism evidence="5 6">
    <name type="scientific">Folsomia candida</name>
    <name type="common">Springtail</name>
    <dbReference type="NCBI Taxonomy" id="158441"/>
    <lineage>
        <taxon>Eukaryota</taxon>
        <taxon>Metazoa</taxon>
        <taxon>Ecdysozoa</taxon>
        <taxon>Arthropoda</taxon>
        <taxon>Hexapoda</taxon>
        <taxon>Collembola</taxon>
        <taxon>Entomobryomorpha</taxon>
        <taxon>Isotomoidea</taxon>
        <taxon>Isotomidae</taxon>
        <taxon>Proisotominae</taxon>
        <taxon>Folsomia</taxon>
    </lineage>
</organism>
<keyword evidence="2" id="KW-1015">Disulfide bond</keyword>
<dbReference type="OMA" id="TYRTRDK"/>
<dbReference type="FunFam" id="2.60.40.10:FF:000028">
    <property type="entry name" value="Neuronal cell adhesion molecule"/>
    <property type="match status" value="1"/>
</dbReference>